<protein>
    <recommendedName>
        <fullName evidence="2">COP9 signalosome complex subunit 6</fullName>
    </recommendedName>
</protein>
<keyword evidence="5" id="KW-1185">Reference proteome</keyword>
<dbReference type="WBParaSite" id="TMUE_3000014087.4">
    <property type="protein sequence ID" value="TMUE_3000014087.4"/>
    <property type="gene ID" value="WBGene00292816"/>
</dbReference>
<dbReference type="InterPro" id="IPR000555">
    <property type="entry name" value="JAMM/MPN+_dom"/>
</dbReference>
<sequence>MEVDESCCDGSINHEVRASFNVILRPTALLSVSEHYARIVFKNKNQRYPHGAYGRKPYICGTLFGCLTGRTVEVTHALPIKVQLISDFLEIGERFQDFRLPMVKQVCPAAELVGCYSVGNRLTPTDRDLHTKLFAANPNIVFMKLNFENRRLEELPIKFYEAVLDFSPMRTRTQFIPLKVTVVPTQMETITTNDIFSQPLAGADGGTIVTKQMTAHLNAIKIFKSRLQLMRDYLEAVSRDELPCNHALMREIGSFCSSMPIAGTECFKEKLFEFQKNIALDELLNITAKVTADIHVVFRKYTEVYSKSGRLIRQRKMV</sequence>
<dbReference type="AlphaFoldDB" id="A0A5S6R4H0"/>
<evidence type="ECO:0000313" key="6">
    <source>
        <dbReference type="WBParaSite" id="TMUE_3000014087.1"/>
    </source>
</evidence>
<dbReference type="GO" id="GO:0008180">
    <property type="term" value="C:COP9 signalosome"/>
    <property type="evidence" value="ECO:0007669"/>
    <property type="project" value="TreeGrafter"/>
</dbReference>
<dbReference type="Pfam" id="PF13012">
    <property type="entry name" value="MitMem_reg"/>
    <property type="match status" value="1"/>
</dbReference>
<dbReference type="InterPro" id="IPR024969">
    <property type="entry name" value="EIF3F/CSN6-like_C"/>
</dbReference>
<dbReference type="PANTHER" id="PTHR10540:SF8">
    <property type="entry name" value="COP9 SIGNALOSOME COMPLEX SUBUNIT 6"/>
    <property type="match status" value="1"/>
</dbReference>
<dbReference type="Pfam" id="PF01398">
    <property type="entry name" value="JAB"/>
    <property type="match status" value="1"/>
</dbReference>
<dbReference type="WBParaSite" id="TMUE_3000014087.3">
    <property type="protein sequence ID" value="TMUE_3000014087.3"/>
    <property type="gene ID" value="WBGene00292816"/>
</dbReference>
<dbReference type="Gene3D" id="3.40.140.10">
    <property type="entry name" value="Cytidine Deaminase, domain 2"/>
    <property type="match status" value="1"/>
</dbReference>
<reference evidence="5" key="2">
    <citation type="submission" date="2014-03" db="EMBL/GenBank/DDBJ databases">
        <title>The whipworm genome and dual-species transcriptomics of an intimate host-pathogen interaction.</title>
        <authorList>
            <person name="Foth B.J."/>
            <person name="Tsai I.J."/>
            <person name="Reid A.J."/>
            <person name="Bancroft A.J."/>
            <person name="Nichol S."/>
            <person name="Tracey A."/>
            <person name="Holroyd N."/>
            <person name="Cotton J.A."/>
            <person name="Stanley E.J."/>
            <person name="Zarowiecki M."/>
            <person name="Liu J.Z."/>
            <person name="Huckvale T."/>
            <person name="Cooper P.J."/>
            <person name="Grencis R.K."/>
            <person name="Berriman M."/>
        </authorList>
    </citation>
    <scope>NUCLEOTIDE SEQUENCE [LARGE SCALE GENOMIC DNA]</scope>
    <source>
        <strain evidence="5">Edinburgh</strain>
    </source>
</reference>
<dbReference type="GO" id="GO:0008237">
    <property type="term" value="F:metallopeptidase activity"/>
    <property type="evidence" value="ECO:0007669"/>
    <property type="project" value="InterPro"/>
</dbReference>
<dbReference type="PANTHER" id="PTHR10540">
    <property type="entry name" value="EUKARYOTIC TRANSLATION INITIATION FACTOR 3 SUBUNIT F-RELATED"/>
    <property type="match status" value="1"/>
</dbReference>
<comment type="similarity">
    <text evidence="1">Belongs to the peptidase M67A family. CSN6 subfamily.</text>
</comment>
<dbReference type="WBParaSite" id="TMUE_3000014087.2">
    <property type="protein sequence ID" value="TMUE_3000014087.2"/>
    <property type="gene ID" value="WBGene00292816"/>
</dbReference>
<proteinExistence type="inferred from homology"/>
<evidence type="ECO:0000313" key="5">
    <source>
        <dbReference type="Proteomes" id="UP000046395"/>
    </source>
</evidence>
<dbReference type="STRING" id="70415.A0A5S6R4H0"/>
<accession>A0A5S6R4H0</accession>
<organism evidence="5 6">
    <name type="scientific">Trichuris muris</name>
    <name type="common">Mouse whipworm</name>
    <dbReference type="NCBI Taxonomy" id="70415"/>
    <lineage>
        <taxon>Eukaryota</taxon>
        <taxon>Metazoa</taxon>
        <taxon>Ecdysozoa</taxon>
        <taxon>Nematoda</taxon>
        <taxon>Enoplea</taxon>
        <taxon>Dorylaimia</taxon>
        <taxon>Trichinellida</taxon>
        <taxon>Trichuridae</taxon>
        <taxon>Trichuris</taxon>
    </lineage>
</organism>
<evidence type="ECO:0000256" key="1">
    <source>
        <dbReference type="ARBA" id="ARBA00010893"/>
    </source>
</evidence>
<reference evidence="5" key="1">
    <citation type="submission" date="2013-11" db="EMBL/GenBank/DDBJ databases">
        <authorList>
            <person name="Aslett M."/>
        </authorList>
    </citation>
    <scope>NUCLEOTIDE SEQUENCE [LARGE SCALE GENOMIC DNA]</scope>
    <source>
        <strain evidence="5">Edinburgh</strain>
    </source>
</reference>
<name>A0A5S6R4H0_TRIMR</name>
<evidence type="ECO:0000259" key="4">
    <source>
        <dbReference type="Pfam" id="PF13012"/>
    </source>
</evidence>
<evidence type="ECO:0000256" key="2">
    <source>
        <dbReference type="ARBA" id="ARBA00014871"/>
    </source>
</evidence>
<dbReference type="Proteomes" id="UP000046395">
    <property type="component" value="Unassembled WGS sequence"/>
</dbReference>
<feature type="domain" description="JAB1/MPN/MOV34 metalloenzyme" evidence="3">
    <location>
        <begin position="21"/>
        <end position="132"/>
    </location>
</feature>
<evidence type="ECO:0000259" key="3">
    <source>
        <dbReference type="Pfam" id="PF01398"/>
    </source>
</evidence>
<reference evidence="6" key="3">
    <citation type="submission" date="2019-12" db="UniProtKB">
        <authorList>
            <consortium name="WormBaseParasite"/>
        </authorList>
    </citation>
    <scope>IDENTIFICATION</scope>
</reference>
<feature type="domain" description="EIF3F/CSN6-like C-terminal" evidence="4">
    <location>
        <begin position="207"/>
        <end position="273"/>
    </location>
</feature>
<dbReference type="WBParaSite" id="TMUE_3000014087.1">
    <property type="protein sequence ID" value="TMUE_3000014087.1"/>
    <property type="gene ID" value="WBGene00292816"/>
</dbReference>